<dbReference type="AlphaFoldDB" id="A0A4Z0D152"/>
<reference evidence="2 3" key="1">
    <citation type="submission" date="2019-03" db="EMBL/GenBank/DDBJ databases">
        <title>Draft genome sequence data and analysis of a Fermenting Bacterium, Soehngenia longevitae strain 1933PT, isolated from petroleum reservoir in Azerbaijan.</title>
        <authorList>
            <person name="Grouzdev D.S."/>
            <person name="Bidzhieva S.K."/>
            <person name="Sokolova D.S."/>
            <person name="Tourova T.P."/>
            <person name="Poltaraus A.B."/>
            <person name="Nazina T.N."/>
        </authorList>
    </citation>
    <scope>NUCLEOTIDE SEQUENCE [LARGE SCALE GENOMIC DNA]</scope>
    <source>
        <strain evidence="2 3">1933P</strain>
    </source>
</reference>
<accession>A0A4Z0D152</accession>
<dbReference type="RefSeq" id="WP_135271568.1">
    <property type="nucleotide sequence ID" value="NZ_SRIB01000012.1"/>
</dbReference>
<dbReference type="Proteomes" id="UP000298381">
    <property type="component" value="Unassembled WGS sequence"/>
</dbReference>
<name>A0A4Z0D152_9FIRM</name>
<keyword evidence="1" id="KW-0812">Transmembrane</keyword>
<proteinExistence type="predicted"/>
<dbReference type="EMBL" id="SRIB01000012">
    <property type="protein sequence ID" value="TFZ39470.1"/>
    <property type="molecule type" value="Genomic_DNA"/>
</dbReference>
<dbReference type="Pfam" id="PF08905">
    <property type="entry name" value="DUF1850"/>
    <property type="match status" value="1"/>
</dbReference>
<evidence type="ECO:0000256" key="1">
    <source>
        <dbReference type="SAM" id="Phobius"/>
    </source>
</evidence>
<evidence type="ECO:0000313" key="2">
    <source>
        <dbReference type="EMBL" id="TFZ39470.1"/>
    </source>
</evidence>
<feature type="transmembrane region" description="Helical" evidence="1">
    <location>
        <begin position="20"/>
        <end position="43"/>
    </location>
</feature>
<evidence type="ECO:0000313" key="3">
    <source>
        <dbReference type="Proteomes" id="UP000298381"/>
    </source>
</evidence>
<protein>
    <submittedName>
        <fullName evidence="2">DUF1850 domain-containing protein</fullName>
    </submittedName>
</protein>
<keyword evidence="1" id="KW-0472">Membrane</keyword>
<organism evidence="2 3">
    <name type="scientific">Soehngenia longivitae</name>
    <dbReference type="NCBI Taxonomy" id="2562294"/>
    <lineage>
        <taxon>Bacteria</taxon>
        <taxon>Bacillati</taxon>
        <taxon>Bacillota</taxon>
        <taxon>Tissierellia</taxon>
        <taxon>Tissierellales</taxon>
        <taxon>Tissierellaceae</taxon>
        <taxon>Soehngenia</taxon>
    </lineage>
</organism>
<dbReference type="OrthoDB" id="4304at2"/>
<comment type="caution">
    <text evidence="2">The sequence shown here is derived from an EMBL/GenBank/DDBJ whole genome shotgun (WGS) entry which is preliminary data.</text>
</comment>
<gene>
    <name evidence="2" type="ORF">E4100_08225</name>
</gene>
<sequence length="176" mass="20599">MLNRELSNDDFKKGSSNRGAFLVIILLLVIFMILSYPLDLLVVSDYKSGEILKEWILKEDSFEISYTHSVELTEVEEHYEIDGEYIVLNETIFRSYGAGLPATTKYDFEKTKDGFRIYNIDEKFKELIYRTGAVRADHRVILNNKEYKFSDFSTPMQAIKFSSRKISFIRYLTRGL</sequence>
<keyword evidence="1" id="KW-1133">Transmembrane helix</keyword>
<keyword evidence="3" id="KW-1185">Reference proteome</keyword>
<dbReference type="InterPro" id="IPR015001">
    <property type="entry name" value="DUF1850"/>
</dbReference>